<feature type="region of interest" description="Disordered" evidence="9">
    <location>
        <begin position="91"/>
        <end position="123"/>
    </location>
</feature>
<reference evidence="12" key="2">
    <citation type="submission" date="2020-05" db="UniProtKB">
        <authorList>
            <consortium name="EnsemblMetazoa"/>
        </authorList>
    </citation>
    <scope>IDENTIFICATION</scope>
    <source>
        <strain evidence="12">LVP_AGWG</strain>
    </source>
</reference>
<dbReference type="GO" id="GO:0005634">
    <property type="term" value="C:nucleus"/>
    <property type="evidence" value="ECO:0007669"/>
    <property type="project" value="UniProtKB-SubCell"/>
</dbReference>
<dbReference type="InterPro" id="IPR001356">
    <property type="entry name" value="HD"/>
</dbReference>
<dbReference type="PANTHER" id="PTHR15116">
    <property type="entry name" value="DNA-BINDING PROTEIN SATB FAMILY MEMBER"/>
    <property type="match status" value="1"/>
</dbReference>
<evidence type="ECO:0000256" key="8">
    <source>
        <dbReference type="RuleBase" id="RU000682"/>
    </source>
</evidence>
<evidence type="ECO:0000256" key="4">
    <source>
        <dbReference type="ARBA" id="ARBA00023125"/>
    </source>
</evidence>
<comment type="subcellular location">
    <subcellularLocation>
        <location evidence="1 7 8">Nucleus</location>
    </subcellularLocation>
</comment>
<evidence type="ECO:0000313" key="12">
    <source>
        <dbReference type="EnsemblMetazoa" id="AAEL012091-PC"/>
    </source>
</evidence>
<feature type="compositionally biased region" description="Basic and acidic residues" evidence="9">
    <location>
        <begin position="696"/>
        <end position="707"/>
    </location>
</feature>
<reference evidence="12 13" key="1">
    <citation type="submission" date="2017-06" db="EMBL/GenBank/DDBJ databases">
        <title>Aedes aegypti genome working group (AGWG) sequencing and assembly.</title>
        <authorList>
            <consortium name="Aedes aegypti Genome Working Group (AGWG)"/>
            <person name="Matthews B.J."/>
        </authorList>
    </citation>
    <scope>NUCLEOTIDE SEQUENCE [LARGE SCALE GENOMIC DNA]</scope>
    <source>
        <strain evidence="12 13">LVP_AGWG</strain>
    </source>
</reference>
<dbReference type="EnsemblMetazoa" id="AAEL012091-RC">
    <property type="protein sequence ID" value="AAEL012091-PC"/>
    <property type="gene ID" value="AAEL012091"/>
</dbReference>
<dbReference type="CDD" id="cd00086">
    <property type="entry name" value="homeodomain"/>
    <property type="match status" value="2"/>
</dbReference>
<dbReference type="InParanoid" id="A0A6I8TNC0"/>
<feature type="compositionally biased region" description="Pro residues" evidence="9">
    <location>
        <begin position="629"/>
        <end position="638"/>
    </location>
</feature>
<dbReference type="OrthoDB" id="10052721at2759"/>
<gene>
    <name evidence="12" type="primary">5575821</name>
</gene>
<dbReference type="InterPro" id="IPR009057">
    <property type="entry name" value="Homeodomain-like_sf"/>
</dbReference>
<dbReference type="PANTHER" id="PTHR15116:SF16">
    <property type="entry name" value="DEFECTIVE PROVENTRICULUS, ISOFORM A"/>
    <property type="match status" value="1"/>
</dbReference>
<dbReference type="GO" id="GO:0000981">
    <property type="term" value="F:DNA-binding transcription factor activity, RNA polymerase II-specific"/>
    <property type="evidence" value="ECO:0007669"/>
    <property type="project" value="TreeGrafter"/>
</dbReference>
<evidence type="ECO:0000256" key="7">
    <source>
        <dbReference type="PROSITE-ProRule" id="PRU00108"/>
    </source>
</evidence>
<accession>A0A6I8TNC0</accession>
<feature type="compositionally biased region" description="Polar residues" evidence="9">
    <location>
        <begin position="656"/>
        <end position="680"/>
    </location>
</feature>
<feature type="region of interest" description="Disordered" evidence="9">
    <location>
        <begin position="550"/>
        <end position="711"/>
    </location>
</feature>
<evidence type="ECO:0000256" key="5">
    <source>
        <dbReference type="ARBA" id="ARBA00023155"/>
    </source>
</evidence>
<evidence type="ECO:0000259" key="10">
    <source>
        <dbReference type="PROSITE" id="PS50071"/>
    </source>
</evidence>
<feature type="compositionally biased region" description="Low complexity" evidence="9">
    <location>
        <begin position="169"/>
        <end position="181"/>
    </location>
</feature>
<evidence type="ECO:0000256" key="6">
    <source>
        <dbReference type="ARBA" id="ARBA00023242"/>
    </source>
</evidence>
<feature type="compositionally biased region" description="Polar residues" evidence="9">
    <location>
        <begin position="550"/>
        <end position="562"/>
    </location>
</feature>
<evidence type="ECO:0000256" key="9">
    <source>
        <dbReference type="SAM" id="MobiDB-lite"/>
    </source>
</evidence>
<sequence length="884" mass="97724">MFFGMDFQSAMETFAEAWVAASAGAQQQALALTRPKSPKKESSVPVSPSNGREVEMTSPKVHLSSSSSSNISDHPNPAALIGAENLNLCSATATNGGGSSSNRSSTPQQQQVHHHQHHHHPAISVSQSLMGSNATRSLTPRISVSTSLAENGSSMASVNSNINSNIPNSTAAANSSSSAVSGLQAPSNPSNGAAGDRGIVPQSPVAAVAAAAAAMQDRKDFDFSKVNAKSLPLHCVVESVSSLQATLNFDARSPWKRRPNIETDSYVIIPAATPFCDIVTTALQRLGYSSEISNAARGSISIKNWKALSLDAISDNPLVSVNDILGELTSVVTLKITILRSKPTQLAEIKDKLLKLLILQSHAVLRSTGCPLDEITLSQICRSPLQNTFPFTPEITDEVRRKFDQWWSNQLAPQPNPIAHKILPFANAQPNELDFSNFNMHDSRPDSLIDRATNPHHNLVVHPALQTVHSQYPNQKTRMRTSFDPEMELPKLQRWFQENPHPSRQQIQSYVVQLNSLESRRGRKPLDVNNVVYWFKNARAAQKRAEMRQGMTNGYGNPNMMLSQPDYMKSSPSAPSEDIDNLSQDEMDDDMDRPISPQLPLSLTIHERNRPLTPTEDTPIKQENIPACSSPPPSPPPTNNLNSSNNNANESANDSISQNEAPKSNYSNERSNSPQRSRSPASEDLDMDEPEGSTIDDYRSPSPDSKRNLPFPINNPMFSHSIMYMSHYIPAMQANAAGMHLKSELSPNNHAALGQAGLNLSFNSDERRKRNRTFIDPVTEVPKLEQWFSMNTHPSHNLILKYTEDLNRMPYRQKFPRLESKNVQFWFKNRRAKCKRLKMSLYDPAQLASLGEQAHLANLHESSHMAQLHEASQLHQFHHGGDRD</sequence>
<keyword evidence="4 7" id="KW-0238">DNA-binding</keyword>
<organism evidence="12 13">
    <name type="scientific">Aedes aegypti</name>
    <name type="common">Yellowfever mosquito</name>
    <name type="synonym">Culex aegypti</name>
    <dbReference type="NCBI Taxonomy" id="7159"/>
    <lineage>
        <taxon>Eukaryota</taxon>
        <taxon>Metazoa</taxon>
        <taxon>Ecdysozoa</taxon>
        <taxon>Arthropoda</taxon>
        <taxon>Hexapoda</taxon>
        <taxon>Insecta</taxon>
        <taxon>Pterygota</taxon>
        <taxon>Neoptera</taxon>
        <taxon>Endopterygota</taxon>
        <taxon>Diptera</taxon>
        <taxon>Nematocera</taxon>
        <taxon>Culicoidea</taxon>
        <taxon>Culicidae</taxon>
        <taxon>Culicinae</taxon>
        <taxon>Aedini</taxon>
        <taxon>Aedes</taxon>
        <taxon>Stegomyia</taxon>
    </lineage>
</organism>
<keyword evidence="5 7" id="KW-0371">Homeobox</keyword>
<dbReference type="Pfam" id="PF16534">
    <property type="entry name" value="ULD"/>
    <property type="match status" value="1"/>
</dbReference>
<feature type="domain" description="Homeobox" evidence="10">
    <location>
        <begin position="767"/>
        <end position="837"/>
    </location>
</feature>
<keyword evidence="3" id="KW-0832">Ubl conjugation</keyword>
<feature type="compositionally biased region" description="Acidic residues" evidence="9">
    <location>
        <begin position="577"/>
        <end position="591"/>
    </location>
</feature>
<dbReference type="SMART" id="SM00389">
    <property type="entry name" value="HOX"/>
    <property type="match status" value="2"/>
</dbReference>
<dbReference type="PROSITE" id="PS51982">
    <property type="entry name" value="CMP"/>
    <property type="match status" value="1"/>
</dbReference>
<evidence type="ECO:0000313" key="13">
    <source>
        <dbReference type="Proteomes" id="UP000008820"/>
    </source>
</evidence>
<dbReference type="CDD" id="cd11585">
    <property type="entry name" value="SATB1_N"/>
    <property type="match status" value="1"/>
</dbReference>
<feature type="compositionally biased region" description="Basic residues" evidence="9">
    <location>
        <begin position="112"/>
        <end position="121"/>
    </location>
</feature>
<keyword evidence="6 7" id="KW-0539">Nucleus</keyword>
<feature type="DNA-binding region" description="Homeobox" evidence="7">
    <location>
        <begin position="477"/>
        <end position="546"/>
    </location>
</feature>
<dbReference type="FunCoup" id="A0A6I8TNC0">
    <property type="interactions" value="212"/>
</dbReference>
<dbReference type="FunFam" id="1.10.10.60:FF:000169">
    <property type="entry name" value="DNA-binding protein SATB1"/>
    <property type="match status" value="2"/>
</dbReference>
<dbReference type="FunFam" id="3.10.20.710:FF:000002">
    <property type="entry name" value="Defective proventriculus, isoform A"/>
    <property type="match status" value="1"/>
</dbReference>
<feature type="domain" description="CMP" evidence="11">
    <location>
        <begin position="228"/>
        <end position="340"/>
    </location>
</feature>
<dbReference type="InterPro" id="IPR039673">
    <property type="entry name" value="SATB1/SATB2"/>
</dbReference>
<dbReference type="InterPro" id="IPR038224">
    <property type="entry name" value="SATB_ULD_sf"/>
</dbReference>
<dbReference type="Proteomes" id="UP000008820">
    <property type="component" value="Chromosome 2"/>
</dbReference>
<feature type="domain" description="Homeobox" evidence="10">
    <location>
        <begin position="475"/>
        <end position="545"/>
    </location>
</feature>
<name>A0A6I8TNC0_AEDAE</name>
<dbReference type="SUPFAM" id="SSF46689">
    <property type="entry name" value="Homeodomain-like"/>
    <property type="match status" value="2"/>
</dbReference>
<dbReference type="GO" id="GO:0000978">
    <property type="term" value="F:RNA polymerase II cis-regulatory region sequence-specific DNA binding"/>
    <property type="evidence" value="ECO:0007669"/>
    <property type="project" value="TreeGrafter"/>
</dbReference>
<dbReference type="AlphaFoldDB" id="A0A6I8TNC0"/>
<evidence type="ECO:0000256" key="1">
    <source>
        <dbReference type="ARBA" id="ARBA00004123"/>
    </source>
</evidence>
<dbReference type="PROSITE" id="PS50071">
    <property type="entry name" value="HOMEOBOX_2"/>
    <property type="match status" value="2"/>
</dbReference>
<evidence type="ECO:0000259" key="11">
    <source>
        <dbReference type="PROSITE" id="PS51982"/>
    </source>
</evidence>
<dbReference type="Pfam" id="PF00046">
    <property type="entry name" value="Homeodomain"/>
    <property type="match status" value="2"/>
</dbReference>
<feature type="compositionally biased region" description="Low complexity" evidence="9">
    <location>
        <begin position="639"/>
        <end position="655"/>
    </location>
</feature>
<evidence type="ECO:0000256" key="2">
    <source>
        <dbReference type="ARBA" id="ARBA00022737"/>
    </source>
</evidence>
<proteinExistence type="predicted"/>
<keyword evidence="2" id="KW-0677">Repeat</keyword>
<dbReference type="GO" id="GO:0006338">
    <property type="term" value="P:chromatin remodeling"/>
    <property type="evidence" value="ECO:0007669"/>
    <property type="project" value="InterPro"/>
</dbReference>
<protein>
    <submittedName>
        <fullName evidence="12">Uncharacterized protein</fullName>
    </submittedName>
</protein>
<feature type="compositionally biased region" description="Low complexity" evidence="9">
    <location>
        <begin position="91"/>
        <end position="111"/>
    </location>
</feature>
<dbReference type="Gene3D" id="1.10.10.60">
    <property type="entry name" value="Homeodomain-like"/>
    <property type="match status" value="2"/>
</dbReference>
<feature type="region of interest" description="Disordered" evidence="9">
    <location>
        <begin position="30"/>
        <end position="78"/>
    </location>
</feature>
<feature type="DNA-binding region" description="Homeobox" evidence="7">
    <location>
        <begin position="769"/>
        <end position="838"/>
    </location>
</feature>
<keyword evidence="13" id="KW-1185">Reference proteome</keyword>
<dbReference type="InterPro" id="IPR032392">
    <property type="entry name" value="ULD"/>
</dbReference>
<feature type="region of interest" description="Disordered" evidence="9">
    <location>
        <begin position="169"/>
        <end position="198"/>
    </location>
</feature>
<evidence type="ECO:0000256" key="3">
    <source>
        <dbReference type="ARBA" id="ARBA00022843"/>
    </source>
</evidence>
<dbReference type="Gene3D" id="3.10.20.710">
    <property type="entry name" value="SATB, ubiquitin-like oligomerisation domain"/>
    <property type="match status" value="1"/>
</dbReference>